<feature type="region of interest" description="Disordered" evidence="1">
    <location>
        <begin position="37"/>
        <end position="76"/>
    </location>
</feature>
<sequence>MEKLSGTIEARKDPGQYWKEIMKDQQMPEGLQGLLPFQFENHPKTQEQSVKDSKHECEEPLEPRPSVTKYNDLEPRPSVTKYDDFGLKLSASKNDDIESRPGATKYGDFEPRPSATKYDDFEVKLSANKKDDFEPRPSVTKYDDFEPRQDLESCIQRNVRGCLACAARGHPLRQGSNEDNNLNLESQVVKELEQIWRNLTSLDN</sequence>
<feature type="compositionally biased region" description="Basic and acidic residues" evidence="1">
    <location>
        <begin position="41"/>
        <end position="62"/>
    </location>
</feature>
<accession>A0A8T0KDF7</accession>
<protein>
    <recommendedName>
        <fullName evidence="4">Organ-specific protein S2</fullName>
    </recommendedName>
</protein>
<dbReference type="PANTHER" id="PTHR33731">
    <property type="entry name" value="PROTEIN, PUTATIVE-RELATED"/>
    <property type="match status" value="1"/>
</dbReference>
<reference evidence="2 3" key="1">
    <citation type="submission" date="2020-05" db="EMBL/GenBank/DDBJ databases">
        <title>Vigna angularis (adzuki bean) Var. LongXiaoDou No. 4 denovo assembly.</title>
        <authorList>
            <person name="Xiang H."/>
        </authorList>
    </citation>
    <scope>NUCLEOTIDE SEQUENCE [LARGE SCALE GENOMIC DNA]</scope>
    <source>
        <tissue evidence="2">Leaf</tissue>
    </source>
</reference>
<dbReference type="InterPro" id="IPR024489">
    <property type="entry name" value="Organ_specific_prot"/>
</dbReference>
<dbReference type="Pfam" id="PF10950">
    <property type="entry name" value="Organ_specific"/>
    <property type="match status" value="1"/>
</dbReference>
<dbReference type="EMBL" id="JABFOF010000005">
    <property type="protein sequence ID" value="KAG2397890.1"/>
    <property type="molecule type" value="Genomic_DNA"/>
</dbReference>
<comment type="caution">
    <text evidence="2">The sequence shown here is derived from an EMBL/GenBank/DDBJ whole genome shotgun (WGS) entry which is preliminary data.</text>
</comment>
<dbReference type="Proteomes" id="UP000743370">
    <property type="component" value="Unassembled WGS sequence"/>
</dbReference>
<name>A0A8T0KDF7_PHAAN</name>
<proteinExistence type="predicted"/>
<evidence type="ECO:0000313" key="2">
    <source>
        <dbReference type="EMBL" id="KAG2397890.1"/>
    </source>
</evidence>
<evidence type="ECO:0008006" key="4">
    <source>
        <dbReference type="Google" id="ProtNLM"/>
    </source>
</evidence>
<evidence type="ECO:0000313" key="3">
    <source>
        <dbReference type="Proteomes" id="UP000743370"/>
    </source>
</evidence>
<feature type="region of interest" description="Disordered" evidence="1">
    <location>
        <begin position="93"/>
        <end position="113"/>
    </location>
</feature>
<dbReference type="PANTHER" id="PTHR33731:SF2">
    <property type="entry name" value="ORGAN-SPECIFIC PROTEIN S2-LIKE"/>
    <property type="match status" value="1"/>
</dbReference>
<evidence type="ECO:0000256" key="1">
    <source>
        <dbReference type="SAM" id="MobiDB-lite"/>
    </source>
</evidence>
<dbReference type="AlphaFoldDB" id="A0A8T0KDF7"/>
<gene>
    <name evidence="2" type="ORF">HKW66_Vig0138740</name>
</gene>
<organism evidence="2 3">
    <name type="scientific">Phaseolus angularis</name>
    <name type="common">Azuki bean</name>
    <name type="synonym">Vigna angularis</name>
    <dbReference type="NCBI Taxonomy" id="3914"/>
    <lineage>
        <taxon>Eukaryota</taxon>
        <taxon>Viridiplantae</taxon>
        <taxon>Streptophyta</taxon>
        <taxon>Embryophyta</taxon>
        <taxon>Tracheophyta</taxon>
        <taxon>Spermatophyta</taxon>
        <taxon>Magnoliopsida</taxon>
        <taxon>eudicotyledons</taxon>
        <taxon>Gunneridae</taxon>
        <taxon>Pentapetalae</taxon>
        <taxon>rosids</taxon>
        <taxon>fabids</taxon>
        <taxon>Fabales</taxon>
        <taxon>Fabaceae</taxon>
        <taxon>Papilionoideae</taxon>
        <taxon>50 kb inversion clade</taxon>
        <taxon>NPAAA clade</taxon>
        <taxon>indigoferoid/millettioid clade</taxon>
        <taxon>Phaseoleae</taxon>
        <taxon>Vigna</taxon>
    </lineage>
</organism>